<dbReference type="SMART" id="SM01042">
    <property type="entry name" value="Brr6_like_C_C"/>
    <property type="match status" value="1"/>
</dbReference>
<gene>
    <name evidence="4" type="ORF">DFQ27_004906</name>
</gene>
<dbReference type="Proteomes" id="UP000807716">
    <property type="component" value="Unassembled WGS sequence"/>
</dbReference>
<dbReference type="PANTHER" id="PTHR28136:SF1">
    <property type="entry name" value="NUCLEUS EXPORT PROTEIN BRL1"/>
    <property type="match status" value="1"/>
</dbReference>
<evidence type="ECO:0000259" key="3">
    <source>
        <dbReference type="SMART" id="SM01042"/>
    </source>
</evidence>
<feature type="transmembrane region" description="Helical" evidence="2">
    <location>
        <begin position="34"/>
        <end position="55"/>
    </location>
</feature>
<proteinExistence type="predicted"/>
<dbReference type="GO" id="GO:0031965">
    <property type="term" value="C:nuclear membrane"/>
    <property type="evidence" value="ECO:0007669"/>
    <property type="project" value="InterPro"/>
</dbReference>
<feature type="compositionally biased region" description="Low complexity" evidence="1">
    <location>
        <begin position="232"/>
        <end position="249"/>
    </location>
</feature>
<dbReference type="EMBL" id="JAAAJB010000344">
    <property type="protein sequence ID" value="KAG0257872.1"/>
    <property type="molecule type" value="Genomic_DNA"/>
</dbReference>
<feature type="domain" description="Brl1/Brr6" evidence="3">
    <location>
        <begin position="28"/>
        <end position="161"/>
    </location>
</feature>
<dbReference type="InterPro" id="IPR040202">
    <property type="entry name" value="Brl1/Brr6"/>
</dbReference>
<keyword evidence="5" id="KW-1185">Reference proteome</keyword>
<keyword evidence="2" id="KW-0472">Membrane</keyword>
<keyword evidence="2" id="KW-0812">Transmembrane</keyword>
<feature type="transmembrane region" description="Helical" evidence="2">
    <location>
        <begin position="138"/>
        <end position="157"/>
    </location>
</feature>
<dbReference type="GO" id="GO:0055088">
    <property type="term" value="P:lipid homeostasis"/>
    <property type="evidence" value="ECO:0007669"/>
    <property type="project" value="InterPro"/>
</dbReference>
<dbReference type="Pfam" id="PF10104">
    <property type="entry name" value="Brr6_like_C_C"/>
    <property type="match status" value="1"/>
</dbReference>
<accession>A0A9P6Q4E8</accession>
<evidence type="ECO:0000313" key="4">
    <source>
        <dbReference type="EMBL" id="KAG0257872.1"/>
    </source>
</evidence>
<sequence>MYMQTTPYTTRTAQILTVKTGIVGHIEESRYAQLLLNMVLFGCLFVIGYNAYAAIQDDISLEVDEMARRRLRTYKDCEYNYYRHFNCETPSDGALPFCRKYQQCMDENRSPLVGKAVASAHTFAAIANAFAHTLTFKAMFFFLILFLGGIFVSNYVLNSYRSNYVLHHQHHIAPGTLPKGGAPFTEPKDRKESNSSSFFSRARMGDKDSTDSSRIGRITDDGASRRLLPARSGLSSCMDDGDSSGSDGDIPSTRRVLALTSS</sequence>
<name>A0A9P6Q4E8_9FUNG</name>
<dbReference type="PANTHER" id="PTHR28136">
    <property type="entry name" value="NUCLEUS EXPORT PROTEIN BRR6"/>
    <property type="match status" value="1"/>
</dbReference>
<dbReference type="InterPro" id="IPR018767">
    <property type="entry name" value="Brl1/Brr6_dom"/>
</dbReference>
<dbReference type="AlphaFoldDB" id="A0A9P6Q4E8"/>
<dbReference type="OrthoDB" id="5961at2759"/>
<dbReference type="GO" id="GO:0006998">
    <property type="term" value="P:nuclear envelope organization"/>
    <property type="evidence" value="ECO:0007669"/>
    <property type="project" value="InterPro"/>
</dbReference>
<protein>
    <recommendedName>
        <fullName evidence="3">Brl1/Brr6 domain-containing protein</fullName>
    </recommendedName>
</protein>
<evidence type="ECO:0000256" key="2">
    <source>
        <dbReference type="SAM" id="Phobius"/>
    </source>
</evidence>
<evidence type="ECO:0000313" key="5">
    <source>
        <dbReference type="Proteomes" id="UP000807716"/>
    </source>
</evidence>
<reference evidence="4" key="1">
    <citation type="journal article" date="2020" name="Fungal Divers.">
        <title>Resolving the Mortierellaceae phylogeny through synthesis of multi-gene phylogenetics and phylogenomics.</title>
        <authorList>
            <person name="Vandepol N."/>
            <person name="Liber J."/>
            <person name="Desiro A."/>
            <person name="Na H."/>
            <person name="Kennedy M."/>
            <person name="Barry K."/>
            <person name="Grigoriev I.V."/>
            <person name="Miller A.N."/>
            <person name="O'Donnell K."/>
            <person name="Stajich J.E."/>
            <person name="Bonito G."/>
        </authorList>
    </citation>
    <scope>NUCLEOTIDE SEQUENCE</scope>
    <source>
        <strain evidence="4">BC1065</strain>
    </source>
</reference>
<organism evidence="4 5">
    <name type="scientific">Actinomortierella ambigua</name>
    <dbReference type="NCBI Taxonomy" id="1343610"/>
    <lineage>
        <taxon>Eukaryota</taxon>
        <taxon>Fungi</taxon>
        <taxon>Fungi incertae sedis</taxon>
        <taxon>Mucoromycota</taxon>
        <taxon>Mortierellomycotina</taxon>
        <taxon>Mortierellomycetes</taxon>
        <taxon>Mortierellales</taxon>
        <taxon>Mortierellaceae</taxon>
        <taxon>Actinomortierella</taxon>
    </lineage>
</organism>
<keyword evidence="2" id="KW-1133">Transmembrane helix</keyword>
<comment type="caution">
    <text evidence="4">The sequence shown here is derived from an EMBL/GenBank/DDBJ whole genome shotgun (WGS) entry which is preliminary data.</text>
</comment>
<evidence type="ECO:0000256" key="1">
    <source>
        <dbReference type="SAM" id="MobiDB-lite"/>
    </source>
</evidence>
<feature type="region of interest" description="Disordered" evidence="1">
    <location>
        <begin position="176"/>
        <end position="262"/>
    </location>
</feature>